<keyword evidence="1" id="KW-1133">Transmembrane helix</keyword>
<reference evidence="2" key="1">
    <citation type="journal article" date="2014" name="Front. Microbiol.">
        <title>High frequency of phylogenetically diverse reductive dehalogenase-homologous genes in deep subseafloor sedimentary metagenomes.</title>
        <authorList>
            <person name="Kawai M."/>
            <person name="Futagami T."/>
            <person name="Toyoda A."/>
            <person name="Takaki Y."/>
            <person name="Nishi S."/>
            <person name="Hori S."/>
            <person name="Arai W."/>
            <person name="Tsubouchi T."/>
            <person name="Morono Y."/>
            <person name="Uchiyama I."/>
            <person name="Ito T."/>
            <person name="Fujiyama A."/>
            <person name="Inagaki F."/>
            <person name="Takami H."/>
        </authorList>
    </citation>
    <scope>NUCLEOTIDE SEQUENCE</scope>
    <source>
        <strain evidence="2">Expedition CK06-06</strain>
    </source>
</reference>
<keyword evidence="1" id="KW-0812">Transmembrane</keyword>
<dbReference type="EMBL" id="BARW01038279">
    <property type="protein sequence ID" value="GAJ21669.1"/>
    <property type="molecule type" value="Genomic_DNA"/>
</dbReference>
<protein>
    <submittedName>
        <fullName evidence="2">Uncharacterized protein</fullName>
    </submittedName>
</protein>
<accession>X1UW23</accession>
<organism evidence="2">
    <name type="scientific">marine sediment metagenome</name>
    <dbReference type="NCBI Taxonomy" id="412755"/>
    <lineage>
        <taxon>unclassified sequences</taxon>
        <taxon>metagenomes</taxon>
        <taxon>ecological metagenomes</taxon>
    </lineage>
</organism>
<proteinExistence type="predicted"/>
<name>X1UW23_9ZZZZ</name>
<evidence type="ECO:0000256" key="1">
    <source>
        <dbReference type="SAM" id="Phobius"/>
    </source>
</evidence>
<evidence type="ECO:0000313" key="2">
    <source>
        <dbReference type="EMBL" id="GAJ21669.1"/>
    </source>
</evidence>
<gene>
    <name evidence="2" type="ORF">S12H4_58804</name>
</gene>
<feature type="transmembrane region" description="Helical" evidence="1">
    <location>
        <begin position="37"/>
        <end position="59"/>
    </location>
</feature>
<dbReference type="AlphaFoldDB" id="X1UW23"/>
<keyword evidence="1" id="KW-0472">Membrane</keyword>
<comment type="caution">
    <text evidence="2">The sequence shown here is derived from an EMBL/GenBank/DDBJ whole genome shotgun (WGS) entry which is preliminary data.</text>
</comment>
<sequence>MVSSVPVAAILSVYLGNQLSAISILPTLLIDFIDPFIYSLLLGSIVPTIILALSITIFARKQF</sequence>